<dbReference type="SUPFAM" id="SSF46894">
    <property type="entry name" value="C-terminal effector domain of the bipartite response regulators"/>
    <property type="match status" value="1"/>
</dbReference>
<dbReference type="InterPro" id="IPR016032">
    <property type="entry name" value="Sig_transdc_resp-reg_C-effctor"/>
</dbReference>
<evidence type="ECO:0000259" key="4">
    <source>
        <dbReference type="PROSITE" id="PS51755"/>
    </source>
</evidence>
<dbReference type="Pfam" id="PF03704">
    <property type="entry name" value="BTAD"/>
    <property type="match status" value="1"/>
</dbReference>
<dbReference type="SUPFAM" id="SSF48452">
    <property type="entry name" value="TPR-like"/>
    <property type="match status" value="3"/>
</dbReference>
<dbReference type="SMART" id="SM01043">
    <property type="entry name" value="BTAD"/>
    <property type="match status" value="1"/>
</dbReference>
<dbReference type="InterPro" id="IPR058852">
    <property type="entry name" value="HTH_77"/>
</dbReference>
<dbReference type="CDD" id="cd15831">
    <property type="entry name" value="BTAD"/>
    <property type="match status" value="1"/>
</dbReference>
<protein>
    <submittedName>
        <fullName evidence="5">Putative ATPase</fullName>
    </submittedName>
</protein>
<dbReference type="PANTHER" id="PTHR47691:SF3">
    <property type="entry name" value="HTH-TYPE TRANSCRIPTIONAL REGULATOR RV0890C-RELATED"/>
    <property type="match status" value="1"/>
</dbReference>
<dbReference type="Pfam" id="PF13424">
    <property type="entry name" value="TPR_12"/>
    <property type="match status" value="1"/>
</dbReference>
<dbReference type="InterPro" id="IPR027417">
    <property type="entry name" value="P-loop_NTPase"/>
</dbReference>
<gene>
    <name evidence="5" type="ORF">BDK92_1161</name>
</gene>
<reference evidence="5 6" key="1">
    <citation type="submission" date="2018-10" db="EMBL/GenBank/DDBJ databases">
        <title>Sequencing the genomes of 1000 actinobacteria strains.</title>
        <authorList>
            <person name="Klenk H.-P."/>
        </authorList>
    </citation>
    <scope>NUCLEOTIDE SEQUENCE [LARGE SCALE GENOMIC DNA]</scope>
    <source>
        <strain evidence="5 6">DSM 45175</strain>
    </source>
</reference>
<evidence type="ECO:0000313" key="5">
    <source>
        <dbReference type="EMBL" id="RKR86892.1"/>
    </source>
</evidence>
<dbReference type="InterPro" id="IPR005158">
    <property type="entry name" value="BTAD"/>
</dbReference>
<dbReference type="InterPro" id="IPR036388">
    <property type="entry name" value="WH-like_DNA-bd_sf"/>
</dbReference>
<comment type="caution">
    <text evidence="5">The sequence shown here is derived from an EMBL/GenBank/DDBJ whole genome shotgun (WGS) entry which is preliminary data.</text>
</comment>
<dbReference type="GO" id="GO:0006355">
    <property type="term" value="P:regulation of DNA-templated transcription"/>
    <property type="evidence" value="ECO:0007669"/>
    <property type="project" value="InterPro"/>
</dbReference>
<comment type="similarity">
    <text evidence="1">Belongs to the AfsR/DnrI/RedD regulatory family.</text>
</comment>
<dbReference type="Pfam" id="PF00486">
    <property type="entry name" value="Trans_reg_C"/>
    <property type="match status" value="1"/>
</dbReference>
<dbReference type="InterPro" id="IPR001867">
    <property type="entry name" value="OmpR/PhoB-type_DNA-bd"/>
</dbReference>
<evidence type="ECO:0000256" key="2">
    <source>
        <dbReference type="ARBA" id="ARBA00023125"/>
    </source>
</evidence>
<accession>A0A495JEU7</accession>
<dbReference type="GO" id="GO:0000160">
    <property type="term" value="P:phosphorelay signal transduction system"/>
    <property type="evidence" value="ECO:0007669"/>
    <property type="project" value="InterPro"/>
</dbReference>
<dbReference type="OrthoDB" id="33864at2"/>
<dbReference type="Gene3D" id="1.10.10.10">
    <property type="entry name" value="Winged helix-like DNA-binding domain superfamily/Winged helix DNA-binding domain"/>
    <property type="match status" value="1"/>
</dbReference>
<dbReference type="Pfam" id="PF25872">
    <property type="entry name" value="HTH_77"/>
    <property type="match status" value="1"/>
</dbReference>
<feature type="domain" description="OmpR/PhoB-type" evidence="4">
    <location>
        <begin position="1"/>
        <end position="96"/>
    </location>
</feature>
<dbReference type="PANTHER" id="PTHR47691">
    <property type="entry name" value="REGULATOR-RELATED"/>
    <property type="match status" value="1"/>
</dbReference>
<dbReference type="GO" id="GO:0043531">
    <property type="term" value="F:ADP binding"/>
    <property type="evidence" value="ECO:0007669"/>
    <property type="project" value="InterPro"/>
</dbReference>
<dbReference type="PRINTS" id="PR00364">
    <property type="entry name" value="DISEASERSIST"/>
</dbReference>
<evidence type="ECO:0000313" key="6">
    <source>
        <dbReference type="Proteomes" id="UP000277671"/>
    </source>
</evidence>
<keyword evidence="2 3" id="KW-0238">DNA-binding</keyword>
<dbReference type="Gene3D" id="1.25.40.10">
    <property type="entry name" value="Tetratricopeptide repeat domain"/>
    <property type="match status" value="3"/>
</dbReference>
<organism evidence="5 6">
    <name type="scientific">Micromonospora pisi</name>
    <dbReference type="NCBI Taxonomy" id="589240"/>
    <lineage>
        <taxon>Bacteria</taxon>
        <taxon>Bacillati</taxon>
        <taxon>Actinomycetota</taxon>
        <taxon>Actinomycetes</taxon>
        <taxon>Micromonosporales</taxon>
        <taxon>Micromonosporaceae</taxon>
        <taxon>Micromonospora</taxon>
    </lineage>
</organism>
<dbReference type="GO" id="GO:0003677">
    <property type="term" value="F:DNA binding"/>
    <property type="evidence" value="ECO:0007669"/>
    <property type="project" value="UniProtKB-UniRule"/>
</dbReference>
<feature type="DNA-binding region" description="OmpR/PhoB-type" evidence="3">
    <location>
        <begin position="1"/>
        <end position="96"/>
    </location>
</feature>
<dbReference type="InterPro" id="IPR011990">
    <property type="entry name" value="TPR-like_helical_dom_sf"/>
</dbReference>
<evidence type="ECO:0000256" key="3">
    <source>
        <dbReference type="PROSITE-ProRule" id="PRU01091"/>
    </source>
</evidence>
<proteinExistence type="inferred from homology"/>
<dbReference type="SMART" id="SM00862">
    <property type="entry name" value="Trans_reg_C"/>
    <property type="match status" value="1"/>
</dbReference>
<dbReference type="EMBL" id="RBKT01000001">
    <property type="protein sequence ID" value="RKR86892.1"/>
    <property type="molecule type" value="Genomic_DNA"/>
</dbReference>
<dbReference type="PROSITE" id="PS51755">
    <property type="entry name" value="OMPR_PHOB"/>
    <property type="match status" value="1"/>
</dbReference>
<sequence length="1090" mass="118650">MHFRVLGPLEVRTRSGEPVQIPELKVRALLADLLVHEGQPVAAERLVADLWGEHPPHNPVGALQLKVSRLRRVLDDAEPGARALLVSRPPGYLLQFTPDATDAGEFAALTRRARTARDPRTRAGWLADALRLWRGPALVDFADWPFAQRVAARLEEERLVALEQQADAQLELDDCGPVIAELGDLVTRHPYREGLRGLHMRALYRSGRQSEALASYREIQARLAEELGVDPGPELVRLHQSMLRQDPALSVSRAVATVSPSRPLTNLSSPISELVGREEAAAEVVALLRAGRLVTLTGPGGVGKTRLAIHTAGEQLAAYPDGVWMVELAPLGRAGTTDGITSVTTAIMTVLGIRETAPGAEPLAPVAQLREALDSKRMLLVLDNCEHLVDAVAEVAQMLLRATPGLCILTTSRESLGVAGEKLWSVPPLDLPPPASDAEPEVLMRSGAVRLFVSRAAAAAPGFRLDRDNGPAVAVLCRRLDGIPLALELAATKVRALGVHAIVARLDDRFRLLAAGHRGAPPRQQTLRGMIDWSWELLSDPERSVLRRLAVHVGGCTLDAAELVCADEDVAAEDVLDLLARLVDRCLVFTTDGTDGPRYHLMESIADYCLVRLRNEDDVERIRRRCRRYYLGLAERAEGELHGNAQQLWLERLDEETANLRAAHDDAVRDGQTDDVLRLANALTWYWFLRGRLREGMRHLTAALEMPGPTLTPARARATAWRAGLAVVAGEQPDAIEAGVKALEEYEGLGDPVGHARAQWFLGFVQSDFGDLSASTELVHRALDGFRRCGDRWGEAAALSTLAKHGMVRGDLAALERHGEQSALIFGELGDRWGQLQATDSLATLAEVRGQHDQAARMHRDGLRTAERLGLWPEASSRLSWLGRIAMLRCDFDEARDLHQRARQLAVEQSYKPGEIFAEMGLGILARREGRLDAAEKHLRDVLEWLPRENYELGDTLPLALILPELGFVAEQRGDAATAQILHLEGLAIATQMASDPRGVVLALEGLAGAQVLAGHHHLAARLLGAAAATRQAAGAPLPPAEQADVDRIMGKATAEIGTVEFGVDFERGRLMSTGACVELVREASPGRPE</sequence>
<dbReference type="AlphaFoldDB" id="A0A495JEU7"/>
<name>A0A495JEU7_9ACTN</name>
<evidence type="ECO:0000256" key="1">
    <source>
        <dbReference type="ARBA" id="ARBA00005820"/>
    </source>
</evidence>
<dbReference type="Proteomes" id="UP000277671">
    <property type="component" value="Unassembled WGS sequence"/>
</dbReference>
<keyword evidence="6" id="KW-1185">Reference proteome</keyword>
<dbReference type="SUPFAM" id="SSF52540">
    <property type="entry name" value="P-loop containing nucleoside triphosphate hydrolases"/>
    <property type="match status" value="1"/>
</dbReference>
<dbReference type="Gene3D" id="3.40.50.300">
    <property type="entry name" value="P-loop containing nucleotide triphosphate hydrolases"/>
    <property type="match status" value="1"/>
</dbReference>